<accession>A0A3N4L4L9</accession>
<dbReference type="PROSITE" id="PS01357">
    <property type="entry name" value="ZF_ZZ_1"/>
    <property type="match status" value="1"/>
</dbReference>
<keyword evidence="1" id="KW-0479">Metal-binding</keyword>
<feature type="region of interest" description="Disordered" evidence="5">
    <location>
        <begin position="25"/>
        <end position="149"/>
    </location>
</feature>
<proteinExistence type="predicted"/>
<feature type="compositionally biased region" description="Basic and acidic residues" evidence="5">
    <location>
        <begin position="117"/>
        <end position="129"/>
    </location>
</feature>
<feature type="compositionally biased region" description="Polar residues" evidence="5">
    <location>
        <begin position="130"/>
        <end position="142"/>
    </location>
</feature>
<dbReference type="SUPFAM" id="SSF57850">
    <property type="entry name" value="RING/U-box"/>
    <property type="match status" value="2"/>
</dbReference>
<keyword evidence="2 4" id="KW-0863">Zinc-finger</keyword>
<dbReference type="InterPro" id="IPR043145">
    <property type="entry name" value="Znf_ZZ_sf"/>
</dbReference>
<feature type="domain" description="ZZ-type" evidence="6">
    <location>
        <begin position="156"/>
        <end position="212"/>
    </location>
</feature>
<dbReference type="InParanoid" id="A0A3N4L4L9"/>
<dbReference type="Proteomes" id="UP000277580">
    <property type="component" value="Unassembled WGS sequence"/>
</dbReference>
<reference evidence="7 8" key="1">
    <citation type="journal article" date="2018" name="Nat. Ecol. Evol.">
        <title>Pezizomycetes genomes reveal the molecular basis of ectomycorrhizal truffle lifestyle.</title>
        <authorList>
            <person name="Murat C."/>
            <person name="Payen T."/>
            <person name="Noel B."/>
            <person name="Kuo A."/>
            <person name="Morin E."/>
            <person name="Chen J."/>
            <person name="Kohler A."/>
            <person name="Krizsan K."/>
            <person name="Balestrini R."/>
            <person name="Da Silva C."/>
            <person name="Montanini B."/>
            <person name="Hainaut M."/>
            <person name="Levati E."/>
            <person name="Barry K.W."/>
            <person name="Belfiori B."/>
            <person name="Cichocki N."/>
            <person name="Clum A."/>
            <person name="Dockter R.B."/>
            <person name="Fauchery L."/>
            <person name="Guy J."/>
            <person name="Iotti M."/>
            <person name="Le Tacon F."/>
            <person name="Lindquist E.A."/>
            <person name="Lipzen A."/>
            <person name="Malagnac F."/>
            <person name="Mello A."/>
            <person name="Molinier V."/>
            <person name="Miyauchi S."/>
            <person name="Poulain J."/>
            <person name="Riccioni C."/>
            <person name="Rubini A."/>
            <person name="Sitrit Y."/>
            <person name="Splivallo R."/>
            <person name="Traeger S."/>
            <person name="Wang M."/>
            <person name="Zifcakova L."/>
            <person name="Wipf D."/>
            <person name="Zambonelli A."/>
            <person name="Paolocci F."/>
            <person name="Nowrousian M."/>
            <person name="Ottonello S."/>
            <person name="Baldrian P."/>
            <person name="Spatafora J.W."/>
            <person name="Henrissat B."/>
            <person name="Nagy L.G."/>
            <person name="Aury J.M."/>
            <person name="Wincker P."/>
            <person name="Grigoriev I.V."/>
            <person name="Bonfante P."/>
            <person name="Martin F.M."/>
        </authorList>
    </citation>
    <scope>NUCLEOTIDE SEQUENCE [LARGE SCALE GENOMIC DNA]</scope>
    <source>
        <strain evidence="7 8">CCBAS932</strain>
    </source>
</reference>
<dbReference type="Pfam" id="PF00569">
    <property type="entry name" value="ZZ"/>
    <property type="match status" value="1"/>
</dbReference>
<dbReference type="OrthoDB" id="5420895at2759"/>
<dbReference type="InterPro" id="IPR000433">
    <property type="entry name" value="Znf_ZZ"/>
</dbReference>
<dbReference type="SMART" id="SM00291">
    <property type="entry name" value="ZnF_ZZ"/>
    <property type="match status" value="2"/>
</dbReference>
<evidence type="ECO:0000256" key="1">
    <source>
        <dbReference type="ARBA" id="ARBA00022723"/>
    </source>
</evidence>
<dbReference type="GO" id="GO:0008270">
    <property type="term" value="F:zinc ion binding"/>
    <property type="evidence" value="ECO:0007669"/>
    <property type="project" value="UniProtKB-KW"/>
</dbReference>
<dbReference type="Pfam" id="PF25299">
    <property type="entry name" value="ZZ_ADA2"/>
    <property type="match status" value="1"/>
</dbReference>
<organism evidence="7 8">
    <name type="scientific">Morchella conica CCBAS932</name>
    <dbReference type="NCBI Taxonomy" id="1392247"/>
    <lineage>
        <taxon>Eukaryota</taxon>
        <taxon>Fungi</taxon>
        <taxon>Dikarya</taxon>
        <taxon>Ascomycota</taxon>
        <taxon>Pezizomycotina</taxon>
        <taxon>Pezizomycetes</taxon>
        <taxon>Pezizales</taxon>
        <taxon>Morchellaceae</taxon>
        <taxon>Morchella</taxon>
    </lineage>
</organism>
<gene>
    <name evidence="7" type="ORF">P167DRAFT_190167</name>
</gene>
<sequence length="344" mass="37338">MDTHPENNADIMVEDVGPDMSVYFWGDGPAPVPERVLAPEEASFNGPHSPPPDLQLPQSPYPLPGAFPGPVAFSPPPQLSPQPSPPLSPPTTTYVPTPSPSASPKPKTGIWSALRSRYNESKARPHSTDRSLTTAAQPPQAISFSSPLPPPVFNPPPARFCDGCSSALAGRPCVHCLTCPDYDLCSRCYHEGRITQPHQQWHQLHTLHPPERRPRSSRGSSRGGFACSACAGDLTGEVRVKCADCYEEYNLCLDCNLMGVATARHTTSHRVSYINDVAPARLMARDGEPSDALVGMVEGLFEYMDSAFKPKNTGRLEPEKLSAFYRKMGVVDAENIGMCSMLIC</sequence>
<protein>
    <recommendedName>
        <fullName evidence="6">ZZ-type domain-containing protein</fullName>
    </recommendedName>
</protein>
<dbReference type="STRING" id="1392247.A0A3N4L4L9"/>
<keyword evidence="8" id="KW-1185">Reference proteome</keyword>
<dbReference type="PROSITE" id="PS50135">
    <property type="entry name" value="ZF_ZZ_2"/>
    <property type="match status" value="1"/>
</dbReference>
<keyword evidence="3" id="KW-0862">Zinc</keyword>
<dbReference type="EMBL" id="ML119107">
    <property type="protein sequence ID" value="RPB16718.1"/>
    <property type="molecule type" value="Genomic_DNA"/>
</dbReference>
<dbReference type="Gene3D" id="3.30.60.90">
    <property type="match status" value="2"/>
</dbReference>
<feature type="compositionally biased region" description="Pro residues" evidence="5">
    <location>
        <begin position="48"/>
        <end position="89"/>
    </location>
</feature>
<evidence type="ECO:0000256" key="4">
    <source>
        <dbReference type="PROSITE-ProRule" id="PRU00228"/>
    </source>
</evidence>
<evidence type="ECO:0000259" key="6">
    <source>
        <dbReference type="PROSITE" id="PS50135"/>
    </source>
</evidence>
<evidence type="ECO:0000256" key="3">
    <source>
        <dbReference type="ARBA" id="ARBA00022833"/>
    </source>
</evidence>
<name>A0A3N4L4L9_9PEZI</name>
<evidence type="ECO:0000256" key="5">
    <source>
        <dbReference type="SAM" id="MobiDB-lite"/>
    </source>
</evidence>
<evidence type="ECO:0000313" key="8">
    <source>
        <dbReference type="Proteomes" id="UP000277580"/>
    </source>
</evidence>
<evidence type="ECO:0000313" key="7">
    <source>
        <dbReference type="EMBL" id="RPB16718.1"/>
    </source>
</evidence>
<evidence type="ECO:0000256" key="2">
    <source>
        <dbReference type="ARBA" id="ARBA00022771"/>
    </source>
</evidence>
<dbReference type="Pfam" id="PF24355">
    <property type="entry name" value="DUF7514"/>
    <property type="match status" value="1"/>
</dbReference>
<dbReference type="InterPro" id="IPR055936">
    <property type="entry name" value="DUF7514"/>
</dbReference>
<dbReference type="AlphaFoldDB" id="A0A3N4L4L9"/>